<evidence type="ECO:0000256" key="2">
    <source>
        <dbReference type="ARBA" id="ARBA00022692"/>
    </source>
</evidence>
<dbReference type="OrthoDB" id="6080293at2"/>
<keyword evidence="3 5" id="KW-1133">Transmembrane helix</keyword>
<dbReference type="AlphaFoldDB" id="F5RAA9"/>
<accession>F5RAA9</accession>
<keyword evidence="1" id="KW-1003">Cell membrane</keyword>
<evidence type="ECO:0000256" key="3">
    <source>
        <dbReference type="ARBA" id="ARBA00022989"/>
    </source>
</evidence>
<keyword evidence="4 5" id="KW-0472">Membrane</keyword>
<dbReference type="Pfam" id="PF07869">
    <property type="entry name" value="DUF1656"/>
    <property type="match status" value="1"/>
</dbReference>
<reference evidence="6 7" key="1">
    <citation type="journal article" date="2011" name="J. Bacteriol.">
        <title>Genome sequence of Methyloversatilis universalis FAM5T, a methylotrophic representative of the order Rhodocyclales.</title>
        <authorList>
            <person name="Kittichotirat W."/>
            <person name="Good N.M."/>
            <person name="Hall R."/>
            <person name="Bringel F."/>
            <person name="Lajus A."/>
            <person name="Medigue C."/>
            <person name="Smalley N.E."/>
            <person name="Beck D."/>
            <person name="Bumgarner R."/>
            <person name="Vuilleumier S."/>
            <person name="Kalyuzhnaya M.G."/>
        </authorList>
    </citation>
    <scope>NUCLEOTIDE SEQUENCE [LARGE SCALE GENOMIC DNA]</scope>
    <source>
        <strain evidence="7">ATCC BAA-1314 / JCM 13912 / FAM5</strain>
    </source>
</reference>
<evidence type="ECO:0008006" key="8">
    <source>
        <dbReference type="Google" id="ProtNLM"/>
    </source>
</evidence>
<keyword evidence="7" id="KW-1185">Reference proteome</keyword>
<dbReference type="RefSeq" id="WP_008059916.1">
    <property type="nucleotide sequence ID" value="NZ_AFHG01000036.1"/>
</dbReference>
<evidence type="ECO:0000313" key="6">
    <source>
        <dbReference type="EMBL" id="EGK72505.1"/>
    </source>
</evidence>
<feature type="transmembrane region" description="Helical" evidence="5">
    <location>
        <begin position="6"/>
        <end position="29"/>
    </location>
</feature>
<evidence type="ECO:0000256" key="1">
    <source>
        <dbReference type="ARBA" id="ARBA00022475"/>
    </source>
</evidence>
<dbReference type="InterPro" id="IPR012451">
    <property type="entry name" value="DUF1656"/>
</dbReference>
<sequence length="69" mass="7786">MPGEIDLYGVFVPSLLMLMLIAHALTVLLRHAFERCGLYRLVWHRALFNAALYVIVLGATVTLTRVLMT</sequence>
<proteinExistence type="predicted"/>
<dbReference type="eggNOG" id="ENOG5033A7D">
    <property type="taxonomic scope" value="Bacteria"/>
</dbReference>
<evidence type="ECO:0000256" key="4">
    <source>
        <dbReference type="ARBA" id="ARBA00023136"/>
    </source>
</evidence>
<evidence type="ECO:0000313" key="7">
    <source>
        <dbReference type="Proteomes" id="UP000005019"/>
    </source>
</evidence>
<dbReference type="STRING" id="1000565.METUNv1_01270"/>
<feature type="transmembrane region" description="Helical" evidence="5">
    <location>
        <begin position="50"/>
        <end position="68"/>
    </location>
</feature>
<name>F5RAA9_METUF</name>
<organism evidence="6 7">
    <name type="scientific">Methyloversatilis universalis (strain ATCC BAA-1314 / DSM 25237 / JCM 13912 / CCUG 52030 / FAM5)</name>
    <dbReference type="NCBI Taxonomy" id="1000565"/>
    <lineage>
        <taxon>Bacteria</taxon>
        <taxon>Pseudomonadati</taxon>
        <taxon>Pseudomonadota</taxon>
        <taxon>Betaproteobacteria</taxon>
        <taxon>Nitrosomonadales</taxon>
        <taxon>Sterolibacteriaceae</taxon>
        <taxon>Methyloversatilis</taxon>
    </lineage>
</organism>
<protein>
    <recommendedName>
        <fullName evidence="8">DUF1656 domain-containing protein</fullName>
    </recommendedName>
</protein>
<dbReference type="EMBL" id="AFHG01000036">
    <property type="protein sequence ID" value="EGK72505.1"/>
    <property type="molecule type" value="Genomic_DNA"/>
</dbReference>
<comment type="caution">
    <text evidence="6">The sequence shown here is derived from an EMBL/GenBank/DDBJ whole genome shotgun (WGS) entry which is preliminary data.</text>
</comment>
<evidence type="ECO:0000256" key="5">
    <source>
        <dbReference type="SAM" id="Phobius"/>
    </source>
</evidence>
<keyword evidence="2 5" id="KW-0812">Transmembrane</keyword>
<gene>
    <name evidence="6" type="ORF">METUNv1_01270</name>
</gene>
<dbReference type="Proteomes" id="UP000005019">
    <property type="component" value="Unassembled WGS sequence"/>
</dbReference>